<dbReference type="PANTHER" id="PTHR46825">
    <property type="entry name" value="D-ALANYL-D-ALANINE-CARBOXYPEPTIDASE/ENDOPEPTIDASE AMPH"/>
    <property type="match status" value="1"/>
</dbReference>
<reference evidence="1 2" key="1">
    <citation type="submission" date="2015-07" db="EMBL/GenBank/DDBJ databases">
        <authorList>
            <person name="Noorani M."/>
        </authorList>
    </citation>
    <scope>NUCLEOTIDE SEQUENCE [LARGE SCALE GENOMIC DNA]</scope>
    <source>
        <strain evidence="1 2">KCTC 42284</strain>
    </source>
</reference>
<dbReference type="InterPro" id="IPR012338">
    <property type="entry name" value="Beta-lactam/transpept-like"/>
</dbReference>
<keyword evidence="2" id="KW-1185">Reference proteome</keyword>
<proteinExistence type="predicted"/>
<dbReference type="InterPro" id="IPR001466">
    <property type="entry name" value="Beta-lactam-related"/>
</dbReference>
<evidence type="ECO:0000313" key="2">
    <source>
        <dbReference type="Proteomes" id="UP000066624"/>
    </source>
</evidence>
<dbReference type="PANTHER" id="PTHR46825:SF9">
    <property type="entry name" value="BETA-LACTAMASE-RELATED DOMAIN-CONTAINING PROTEIN"/>
    <property type="match status" value="1"/>
</dbReference>
<dbReference type="Gene3D" id="3.40.710.10">
    <property type="entry name" value="DD-peptidase/beta-lactamase superfamily"/>
    <property type="match status" value="1"/>
</dbReference>
<dbReference type="Pfam" id="PF00144">
    <property type="entry name" value="Beta-lactamase"/>
    <property type="match status" value="1"/>
</dbReference>
<protein>
    <submittedName>
        <fullName evidence="1">Uncharacterized protein</fullName>
    </submittedName>
</protein>
<evidence type="ECO:0000313" key="1">
    <source>
        <dbReference type="EMBL" id="AKS41330.1"/>
    </source>
</evidence>
<name>A0A0K0XUJ0_9GAMM</name>
<dbReference type="SUPFAM" id="SSF56601">
    <property type="entry name" value="beta-lactamase/transpeptidase-like"/>
    <property type="match status" value="1"/>
</dbReference>
<gene>
    <name evidence="1" type="ORF">WM2015_949</name>
</gene>
<dbReference type="InterPro" id="IPR050491">
    <property type="entry name" value="AmpC-like"/>
</dbReference>
<dbReference type="Proteomes" id="UP000066624">
    <property type="component" value="Chromosome"/>
</dbReference>
<dbReference type="STRING" id="1579979.WM2015_949"/>
<dbReference type="EMBL" id="CP012154">
    <property type="protein sequence ID" value="AKS41330.1"/>
    <property type="molecule type" value="Genomic_DNA"/>
</dbReference>
<dbReference type="KEGG" id="wma:WM2015_949"/>
<organism evidence="1 2">
    <name type="scientific">Wenzhouxiangella marina</name>
    <dbReference type="NCBI Taxonomy" id="1579979"/>
    <lineage>
        <taxon>Bacteria</taxon>
        <taxon>Pseudomonadati</taxon>
        <taxon>Pseudomonadota</taxon>
        <taxon>Gammaproteobacteria</taxon>
        <taxon>Chromatiales</taxon>
        <taxon>Wenzhouxiangellaceae</taxon>
        <taxon>Wenzhouxiangella</taxon>
    </lineage>
</organism>
<dbReference type="RefSeq" id="WP_049724971.1">
    <property type="nucleotide sequence ID" value="NZ_CP012154.1"/>
</dbReference>
<sequence length="656" mass="70960">MAPNTRHPRIRPWLALGLFLYALTSLAQTDEADWLADPAPMGESASDGPSLEETELRAYVRGLVDGLMREHDLPGMTLAVTDQSEPRLLLGFGQADAMANRPVSPDESLFRIGSISKTFIWTAAMLLVERGQLDLDRDINDYLTEFQIAEVFDAPVTMNHLMAHRAGFETTLRVFQANDEDPRSLAQALADTQPARVHPPGTVTSYSNWGSALAAHVIEAISDRSFADFVESELLIPLGMRSTTLVQPGQLDDAWRPRMAVGHERVAGRWEAAEAMQIGPFVPAGGIASTASDMARWMRFHLGGGELDGLRLMQAETHALMWSRAFGDRPVGADLAHGFQNYVFRGVEVFGHGGSTGNFISTMVLVPELDLGFFASQNAGHGGYAALDSISRLLIDHALAGSDQTISKIPEDAPEVDLSDYAGSYRNNRRSFTTLTAVFSLTPSLTVSVDENALVVQQAGKTARYLALADAPDSFVDEQDRRLVFQRDAQGRVVSAADNSGVHTHARIEGRDSVLALALPAGLSLLLALTTLLGAWRRWRQQPETTGRGRLGAGLAVLAALSMGLFVVSLVAAMAGLSSMDAAGLQHFPPAGVAAARIMSWVMIGMGAALLIGLVAVWKGSGWGWWRRLHYSVFALSLCALGLQLWHWNLVGAPYI</sequence>
<dbReference type="AlphaFoldDB" id="A0A0K0XUJ0"/>
<accession>A0A0K0XUJ0</accession>